<proteinExistence type="predicted"/>
<gene>
    <name evidence="3" type="ORF">M9458_052917</name>
</gene>
<feature type="domain" description="Integrase zinc-binding" evidence="2">
    <location>
        <begin position="48"/>
        <end position="92"/>
    </location>
</feature>
<evidence type="ECO:0000259" key="2">
    <source>
        <dbReference type="Pfam" id="PF17921"/>
    </source>
</evidence>
<dbReference type="AlphaFoldDB" id="A0ABD0MS30"/>
<feature type="region of interest" description="Disordered" evidence="1">
    <location>
        <begin position="16"/>
        <end position="45"/>
    </location>
</feature>
<dbReference type="Proteomes" id="UP001529510">
    <property type="component" value="Unassembled WGS sequence"/>
</dbReference>
<organism evidence="3 4">
    <name type="scientific">Cirrhinus mrigala</name>
    <name type="common">Mrigala</name>
    <dbReference type="NCBI Taxonomy" id="683832"/>
    <lineage>
        <taxon>Eukaryota</taxon>
        <taxon>Metazoa</taxon>
        <taxon>Chordata</taxon>
        <taxon>Craniata</taxon>
        <taxon>Vertebrata</taxon>
        <taxon>Euteleostomi</taxon>
        <taxon>Actinopterygii</taxon>
        <taxon>Neopterygii</taxon>
        <taxon>Teleostei</taxon>
        <taxon>Ostariophysi</taxon>
        <taxon>Cypriniformes</taxon>
        <taxon>Cyprinidae</taxon>
        <taxon>Labeoninae</taxon>
        <taxon>Labeonini</taxon>
        <taxon>Cirrhinus</taxon>
    </lineage>
</organism>
<dbReference type="InterPro" id="IPR041588">
    <property type="entry name" value="Integrase_H2C2"/>
</dbReference>
<feature type="compositionally biased region" description="Low complexity" evidence="1">
    <location>
        <begin position="119"/>
        <end position="128"/>
    </location>
</feature>
<reference evidence="3 4" key="1">
    <citation type="submission" date="2024-05" db="EMBL/GenBank/DDBJ databases">
        <title>Genome sequencing and assembly of Indian major carp, Cirrhinus mrigala (Hamilton, 1822).</title>
        <authorList>
            <person name="Mohindra V."/>
            <person name="Chowdhury L.M."/>
            <person name="Lal K."/>
            <person name="Jena J.K."/>
        </authorList>
    </citation>
    <scope>NUCLEOTIDE SEQUENCE [LARGE SCALE GENOMIC DNA]</scope>
    <source>
        <strain evidence="3">CM1030</strain>
        <tissue evidence="3">Blood</tissue>
    </source>
</reference>
<keyword evidence="4" id="KW-1185">Reference proteome</keyword>
<dbReference type="Gene3D" id="1.10.340.70">
    <property type="match status" value="1"/>
</dbReference>
<evidence type="ECO:0000256" key="1">
    <source>
        <dbReference type="SAM" id="MobiDB-lite"/>
    </source>
</evidence>
<dbReference type="Pfam" id="PF17921">
    <property type="entry name" value="Integrase_H2C2"/>
    <property type="match status" value="1"/>
</dbReference>
<accession>A0ABD0MS30</accession>
<feature type="non-terminal residue" evidence="3">
    <location>
        <position position="1"/>
    </location>
</feature>
<evidence type="ECO:0000313" key="4">
    <source>
        <dbReference type="Proteomes" id="UP001529510"/>
    </source>
</evidence>
<evidence type="ECO:0000313" key="3">
    <source>
        <dbReference type="EMBL" id="KAL0151766.1"/>
    </source>
</evidence>
<feature type="compositionally biased region" description="Basic residues" evidence="1">
    <location>
        <begin position="107"/>
        <end position="118"/>
    </location>
</feature>
<dbReference type="EMBL" id="JAMKFB020000227">
    <property type="protein sequence ID" value="KAL0151766.1"/>
    <property type="molecule type" value="Genomic_DNA"/>
</dbReference>
<sequence length="177" mass="19237">VFPSLPPLHRPTGLNCGNTGFAVSADPEGGRRLQVPAHHPKDPDPATVQHFHQRTAGKHHAWLKTLLQILKVGWWPLVRSDAWIFVESCKSCGVESKECAVINPTKKPPHKPPHHPPHSRSSASTSSTKETRKPERRKGQGGWRTSMAGCNVILGGAVPPTQGCPGWYLIPPLSSVA</sequence>
<feature type="region of interest" description="Disordered" evidence="1">
    <location>
        <begin position="103"/>
        <end position="144"/>
    </location>
</feature>
<comment type="caution">
    <text evidence="3">The sequence shown here is derived from an EMBL/GenBank/DDBJ whole genome shotgun (WGS) entry which is preliminary data.</text>
</comment>
<name>A0ABD0MS30_CIRMR</name>
<protein>
    <recommendedName>
        <fullName evidence="2">Integrase zinc-binding domain-containing protein</fullName>
    </recommendedName>
</protein>